<dbReference type="RefSeq" id="WP_145021138.1">
    <property type="nucleotide sequence ID" value="NZ_VLLN01000008.1"/>
</dbReference>
<keyword evidence="1 5" id="KW-0723">Serine/threonine-protein kinase</keyword>
<dbReference type="PANTHER" id="PTHR31756:SF3">
    <property type="entry name" value="PYRUVATE, PHOSPHATE DIKINASE REGULATORY PROTEIN 1, CHLOROPLASTIC"/>
    <property type="match status" value="1"/>
</dbReference>
<dbReference type="GO" id="GO:0004674">
    <property type="term" value="F:protein serine/threonine kinase activity"/>
    <property type="evidence" value="ECO:0007669"/>
    <property type="project" value="UniProtKB-UniRule"/>
</dbReference>
<comment type="catalytic activity">
    <reaction evidence="5">
        <text>N(tele)-phospho-L-histidyl/O-phospho-L-threonyl-[pyruvate, phosphate dikinase] + phosphate + H(+) = N(tele)-phospho-L-histidyl/L-threonyl-[pyruvate, phosphate dikinase] + diphosphate</text>
        <dbReference type="Rhea" id="RHEA:43696"/>
        <dbReference type="Rhea" id="RHEA-COMP:10650"/>
        <dbReference type="Rhea" id="RHEA-COMP:10651"/>
        <dbReference type="ChEBI" id="CHEBI:15378"/>
        <dbReference type="ChEBI" id="CHEBI:30013"/>
        <dbReference type="ChEBI" id="CHEBI:33019"/>
        <dbReference type="ChEBI" id="CHEBI:43474"/>
        <dbReference type="ChEBI" id="CHEBI:61977"/>
        <dbReference type="ChEBI" id="CHEBI:83586"/>
        <dbReference type="EC" id="2.7.4.27"/>
    </reaction>
</comment>
<dbReference type="InterPro" id="IPR026565">
    <property type="entry name" value="PPDK_reg"/>
</dbReference>
<dbReference type="HAMAP" id="MF_00921">
    <property type="entry name" value="PDRP"/>
    <property type="match status" value="1"/>
</dbReference>
<dbReference type="GO" id="GO:0043531">
    <property type="term" value="F:ADP binding"/>
    <property type="evidence" value="ECO:0007669"/>
    <property type="project" value="UniProtKB-UniRule"/>
</dbReference>
<dbReference type="OrthoDB" id="9782201at2"/>
<dbReference type="AlphaFoldDB" id="A0A562VNU1"/>
<comment type="similarity">
    <text evidence="5">Belongs to the pyruvate, phosphate/water dikinase regulatory protein family. PDRP subfamily.</text>
</comment>
<keyword evidence="2 5" id="KW-0808">Transferase</keyword>
<keyword evidence="7" id="KW-1185">Reference proteome</keyword>
<dbReference type="NCBIfam" id="NF003742">
    <property type="entry name" value="PRK05339.1"/>
    <property type="match status" value="1"/>
</dbReference>
<protein>
    <recommendedName>
        <fullName evidence="5">Putative pyruvate, phosphate dikinase regulatory protein</fullName>
        <shortName evidence="5">PPDK regulatory protein</shortName>
        <ecNumber evidence="5">2.7.11.32</ecNumber>
        <ecNumber evidence="5">2.7.4.27</ecNumber>
    </recommendedName>
</protein>
<dbReference type="PANTHER" id="PTHR31756">
    <property type="entry name" value="PYRUVATE, PHOSPHATE DIKINASE REGULATORY PROTEIN 1, CHLOROPLASTIC"/>
    <property type="match status" value="1"/>
</dbReference>
<sequence>MAKELYLLSDATGETVDRVVRAVLSQFKDVEIHVNRFTRIREEAEIVDIIDVIVANPGIIIYTLVNGELAQFLQEKVEERGLDAVDLLSPLLYKLSEFFNLPPQQEPGLLYEMNAEYYRRVDAVNFTVKQDDGQELRHLYRADIVLVGASRTSKTPLSMYLAHKGYRVANVPLVKGIDPPKELFEIDQNRVVGLLVEARRLAELRAARLLQLHQNPRGKYANYDEVVDEVICCKQLYRRNSQWLVIDITHKSVEEAASEILKKMTGLGLTT</sequence>
<evidence type="ECO:0000256" key="1">
    <source>
        <dbReference type="ARBA" id="ARBA00022527"/>
    </source>
</evidence>
<dbReference type="Pfam" id="PF03618">
    <property type="entry name" value="Kinase-PPPase"/>
    <property type="match status" value="1"/>
</dbReference>
<comment type="catalytic activity">
    <reaction evidence="5">
        <text>N(tele)-phospho-L-histidyl/L-threonyl-[pyruvate, phosphate dikinase] + ADP = N(tele)-phospho-L-histidyl/O-phospho-L-threonyl-[pyruvate, phosphate dikinase] + AMP + H(+)</text>
        <dbReference type="Rhea" id="RHEA:43692"/>
        <dbReference type="Rhea" id="RHEA-COMP:10650"/>
        <dbReference type="Rhea" id="RHEA-COMP:10651"/>
        <dbReference type="ChEBI" id="CHEBI:15378"/>
        <dbReference type="ChEBI" id="CHEBI:30013"/>
        <dbReference type="ChEBI" id="CHEBI:61977"/>
        <dbReference type="ChEBI" id="CHEBI:83586"/>
        <dbReference type="ChEBI" id="CHEBI:456215"/>
        <dbReference type="ChEBI" id="CHEBI:456216"/>
        <dbReference type="EC" id="2.7.11.32"/>
    </reaction>
</comment>
<accession>A0A562VNU1</accession>
<comment type="caution">
    <text evidence="6">The sequence shown here is derived from an EMBL/GenBank/DDBJ whole genome shotgun (WGS) entry which is preliminary data.</text>
</comment>
<comment type="function">
    <text evidence="5">Bifunctional serine/threonine kinase and phosphorylase involved in the regulation of the pyruvate, phosphate dikinase (PPDK) by catalyzing its phosphorylation/dephosphorylation.</text>
</comment>
<evidence type="ECO:0000313" key="7">
    <source>
        <dbReference type="Proteomes" id="UP000319449"/>
    </source>
</evidence>
<evidence type="ECO:0000256" key="3">
    <source>
        <dbReference type="ARBA" id="ARBA00022741"/>
    </source>
</evidence>
<dbReference type="EC" id="2.7.11.32" evidence="5"/>
<proteinExistence type="inferred from homology"/>
<name>A0A562VNU1_9BACT</name>
<evidence type="ECO:0000256" key="4">
    <source>
        <dbReference type="ARBA" id="ARBA00022777"/>
    </source>
</evidence>
<organism evidence="6 7">
    <name type="scientific">Geobacter argillaceus</name>
    <dbReference type="NCBI Taxonomy" id="345631"/>
    <lineage>
        <taxon>Bacteria</taxon>
        <taxon>Pseudomonadati</taxon>
        <taxon>Thermodesulfobacteriota</taxon>
        <taxon>Desulfuromonadia</taxon>
        <taxon>Geobacterales</taxon>
        <taxon>Geobacteraceae</taxon>
        <taxon>Geobacter</taxon>
    </lineage>
</organism>
<evidence type="ECO:0000256" key="2">
    <source>
        <dbReference type="ARBA" id="ARBA00022679"/>
    </source>
</evidence>
<gene>
    <name evidence="6" type="ORF">JN12_01686</name>
</gene>
<dbReference type="EC" id="2.7.4.27" evidence="5"/>
<dbReference type="GO" id="GO:0016776">
    <property type="term" value="F:phosphotransferase activity, phosphate group as acceptor"/>
    <property type="evidence" value="ECO:0007669"/>
    <property type="project" value="UniProtKB-UniRule"/>
</dbReference>
<evidence type="ECO:0000256" key="5">
    <source>
        <dbReference type="HAMAP-Rule" id="MF_00921"/>
    </source>
</evidence>
<keyword evidence="3 5" id="KW-0547">Nucleotide-binding</keyword>
<evidence type="ECO:0000313" key="6">
    <source>
        <dbReference type="EMBL" id="TWJ19569.1"/>
    </source>
</evidence>
<dbReference type="EMBL" id="VLLN01000008">
    <property type="protein sequence ID" value="TWJ19569.1"/>
    <property type="molecule type" value="Genomic_DNA"/>
</dbReference>
<reference evidence="6 7" key="1">
    <citation type="submission" date="2019-07" db="EMBL/GenBank/DDBJ databases">
        <title>Genomic Encyclopedia of Archaeal and Bacterial Type Strains, Phase II (KMG-II): from individual species to whole genera.</title>
        <authorList>
            <person name="Goeker M."/>
        </authorList>
    </citation>
    <scope>NUCLEOTIDE SEQUENCE [LARGE SCALE GENOMIC DNA]</scope>
    <source>
        <strain evidence="6 7">ATCC BAA-1139</strain>
    </source>
</reference>
<dbReference type="Proteomes" id="UP000319449">
    <property type="component" value="Unassembled WGS sequence"/>
</dbReference>
<keyword evidence="4 5" id="KW-0418">Kinase</keyword>
<dbReference type="GO" id="GO:0005524">
    <property type="term" value="F:ATP binding"/>
    <property type="evidence" value="ECO:0007669"/>
    <property type="project" value="InterPro"/>
</dbReference>
<dbReference type="InterPro" id="IPR005177">
    <property type="entry name" value="Kinase-pyrophosphorylase"/>
</dbReference>
<feature type="binding site" evidence="5">
    <location>
        <begin position="148"/>
        <end position="155"/>
    </location>
    <ligand>
        <name>ADP</name>
        <dbReference type="ChEBI" id="CHEBI:456216"/>
    </ligand>
</feature>